<comment type="cofactor">
    <cofactor evidence="2">
        <name>Zn(2+)</name>
        <dbReference type="ChEBI" id="CHEBI:29105"/>
    </cofactor>
</comment>
<dbReference type="SMART" id="SM00849">
    <property type="entry name" value="Lactamase_B"/>
    <property type="match status" value="1"/>
</dbReference>
<evidence type="ECO:0000256" key="6">
    <source>
        <dbReference type="ARBA" id="ARBA00022723"/>
    </source>
</evidence>
<dbReference type="EMBL" id="CP009962">
    <property type="protein sequence ID" value="AIY43998.1"/>
    <property type="molecule type" value="Genomic_DNA"/>
</dbReference>
<dbReference type="KEGG" id="care:LT85_4840"/>
<dbReference type="GO" id="GO:0017001">
    <property type="term" value="P:antibiotic catabolic process"/>
    <property type="evidence" value="ECO:0007669"/>
    <property type="project" value="InterPro"/>
</dbReference>
<comment type="similarity">
    <text evidence="4">Belongs to the metallo-beta-lactamase superfamily. Class-B beta-lactamase family.</text>
</comment>
<dbReference type="STRING" id="279058.LT85_4840"/>
<dbReference type="GO" id="GO:0046677">
    <property type="term" value="P:response to antibiotic"/>
    <property type="evidence" value="ECO:0007669"/>
    <property type="project" value="UniProtKB-KW"/>
</dbReference>
<dbReference type="InterPro" id="IPR036866">
    <property type="entry name" value="RibonucZ/Hydroxyglut_hydro"/>
</dbReference>
<keyword evidence="11" id="KW-0046">Antibiotic resistance</keyword>
<name>A0A0A1FGT0_9BURK</name>
<dbReference type="InterPro" id="IPR050855">
    <property type="entry name" value="NDM-1-like"/>
</dbReference>
<sequence>MSALSLPPTMRVLERGWLSSNNILFLSSGQTALIDSGYVTHAAQTLALVAHSLQGRPLDRLLNTHLHSDHCGGNAALQQAYGCRTSIPAGQAEQVRSWDSAALSYHGTGQQCAPFGFDDTLQAGDQLTLGDMEWQVLAAAGHDPHSLIFYCPEHGILVSADALWENGFGVIFPELDDDSGSGFAEAQATLELIATLDVRLVIPGHGSPFTGVGVALDSAFSRLAYLAADPQRNARNAIKVLLKFLLLERQQIRLADVPHMLAGLPLVAAANRLYLQRSEADLAEWTVGQLLRAGAAEVRDGYLLNR</sequence>
<dbReference type="OrthoDB" id="2971563at2"/>
<evidence type="ECO:0000256" key="5">
    <source>
        <dbReference type="ARBA" id="ARBA00012865"/>
    </source>
</evidence>
<evidence type="ECO:0000256" key="7">
    <source>
        <dbReference type="ARBA" id="ARBA00022729"/>
    </source>
</evidence>
<protein>
    <recommendedName>
        <fullName evidence="5">beta-lactamase</fullName>
        <ecNumber evidence="5">3.5.2.6</ecNumber>
    </recommendedName>
</protein>
<evidence type="ECO:0000256" key="3">
    <source>
        <dbReference type="ARBA" id="ARBA00004418"/>
    </source>
</evidence>
<dbReference type="HOGENOM" id="CLU_056720_0_0_4"/>
<dbReference type="InterPro" id="IPR001279">
    <property type="entry name" value="Metallo-B-lactamas"/>
</dbReference>
<proteinExistence type="inferred from homology"/>
<dbReference type="GO" id="GO:0008800">
    <property type="term" value="F:beta-lactamase activity"/>
    <property type="evidence" value="ECO:0007669"/>
    <property type="project" value="UniProtKB-EC"/>
</dbReference>
<dbReference type="PANTHER" id="PTHR42951">
    <property type="entry name" value="METALLO-BETA-LACTAMASE DOMAIN-CONTAINING"/>
    <property type="match status" value="1"/>
</dbReference>
<dbReference type="Gene3D" id="3.60.15.10">
    <property type="entry name" value="Ribonuclease Z/Hydroxyacylglutathione hydrolase-like"/>
    <property type="match status" value="1"/>
</dbReference>
<evidence type="ECO:0000256" key="1">
    <source>
        <dbReference type="ARBA" id="ARBA00001526"/>
    </source>
</evidence>
<dbReference type="GO" id="GO:0008270">
    <property type="term" value="F:zinc ion binding"/>
    <property type="evidence" value="ECO:0007669"/>
    <property type="project" value="InterPro"/>
</dbReference>
<evidence type="ECO:0000256" key="11">
    <source>
        <dbReference type="ARBA" id="ARBA00023251"/>
    </source>
</evidence>
<dbReference type="Proteomes" id="UP000030302">
    <property type="component" value="Chromosome"/>
</dbReference>
<dbReference type="EC" id="3.5.2.6" evidence="5"/>
<keyword evidence="10" id="KW-0862">Zinc</keyword>
<evidence type="ECO:0000313" key="13">
    <source>
        <dbReference type="EMBL" id="AIY43998.1"/>
    </source>
</evidence>
<evidence type="ECO:0000256" key="4">
    <source>
        <dbReference type="ARBA" id="ARBA00005250"/>
    </source>
</evidence>
<keyword evidence="14" id="KW-1185">Reference proteome</keyword>
<feature type="domain" description="Metallo-beta-lactamase" evidence="12">
    <location>
        <begin position="19"/>
        <end position="205"/>
    </location>
</feature>
<reference evidence="14" key="1">
    <citation type="journal article" date="2014" name="Soil Biol. Biochem.">
        <title>Structure and function of bacterial communities in ageing soils: Insights from the Mendocino ecological staircase.</title>
        <authorList>
            <person name="Uroz S."/>
            <person name="Tech J.J."/>
            <person name="Sawaya N.A."/>
            <person name="Frey-Klett P."/>
            <person name="Leveau J.H.J."/>
        </authorList>
    </citation>
    <scope>NUCLEOTIDE SEQUENCE [LARGE SCALE GENOMIC DNA]</scope>
    <source>
        <strain evidence="14">Cal35</strain>
    </source>
</reference>
<evidence type="ECO:0000256" key="8">
    <source>
        <dbReference type="ARBA" id="ARBA00022764"/>
    </source>
</evidence>
<evidence type="ECO:0000313" key="14">
    <source>
        <dbReference type="Proteomes" id="UP000030302"/>
    </source>
</evidence>
<keyword evidence="6" id="KW-0479">Metal-binding</keyword>
<dbReference type="RefSeq" id="WP_038494077.1">
    <property type="nucleotide sequence ID" value="NZ_CP009962.1"/>
</dbReference>
<dbReference type="CDD" id="cd06262">
    <property type="entry name" value="metallo-hydrolase-like_MBL-fold"/>
    <property type="match status" value="1"/>
</dbReference>
<dbReference type="SUPFAM" id="SSF56281">
    <property type="entry name" value="Metallo-hydrolase/oxidoreductase"/>
    <property type="match status" value="1"/>
</dbReference>
<gene>
    <name evidence="13" type="ORF">LT85_4840</name>
</gene>
<evidence type="ECO:0000256" key="2">
    <source>
        <dbReference type="ARBA" id="ARBA00001947"/>
    </source>
</evidence>
<accession>A0A0A1FGT0</accession>
<comment type="subcellular location">
    <subcellularLocation>
        <location evidence="3">Periplasm</location>
    </subcellularLocation>
</comment>
<evidence type="ECO:0000256" key="10">
    <source>
        <dbReference type="ARBA" id="ARBA00022833"/>
    </source>
</evidence>
<organism evidence="13 14">
    <name type="scientific">Collimonas arenae</name>
    <dbReference type="NCBI Taxonomy" id="279058"/>
    <lineage>
        <taxon>Bacteria</taxon>
        <taxon>Pseudomonadati</taxon>
        <taxon>Pseudomonadota</taxon>
        <taxon>Betaproteobacteria</taxon>
        <taxon>Burkholderiales</taxon>
        <taxon>Oxalobacteraceae</taxon>
        <taxon>Collimonas</taxon>
    </lineage>
</organism>
<dbReference type="AlphaFoldDB" id="A0A0A1FGT0"/>
<dbReference type="GO" id="GO:0042597">
    <property type="term" value="C:periplasmic space"/>
    <property type="evidence" value="ECO:0007669"/>
    <property type="project" value="UniProtKB-SubCell"/>
</dbReference>
<evidence type="ECO:0000256" key="9">
    <source>
        <dbReference type="ARBA" id="ARBA00022801"/>
    </source>
</evidence>
<keyword evidence="9" id="KW-0378">Hydrolase</keyword>
<comment type="catalytic activity">
    <reaction evidence="1">
        <text>a beta-lactam + H2O = a substituted beta-amino acid</text>
        <dbReference type="Rhea" id="RHEA:20401"/>
        <dbReference type="ChEBI" id="CHEBI:15377"/>
        <dbReference type="ChEBI" id="CHEBI:35627"/>
        <dbReference type="ChEBI" id="CHEBI:140347"/>
        <dbReference type="EC" id="3.5.2.6"/>
    </reaction>
</comment>
<dbReference type="InterPro" id="IPR001018">
    <property type="entry name" value="Beta-lactamase_class-B_CS"/>
</dbReference>
<evidence type="ECO:0000259" key="12">
    <source>
        <dbReference type="SMART" id="SM00849"/>
    </source>
</evidence>
<keyword evidence="8" id="KW-0574">Periplasm</keyword>
<keyword evidence="7" id="KW-0732">Signal</keyword>
<dbReference type="Pfam" id="PF00753">
    <property type="entry name" value="Lactamase_B"/>
    <property type="match status" value="1"/>
</dbReference>
<dbReference type="PROSITE" id="PS00743">
    <property type="entry name" value="BETA_LACTAMASE_B_1"/>
    <property type="match status" value="1"/>
</dbReference>